<keyword evidence="4" id="KW-1185">Reference proteome</keyword>
<protein>
    <recommendedName>
        <fullName evidence="2">TF-B3 domain-containing protein</fullName>
    </recommendedName>
</protein>
<dbReference type="GO" id="GO:0003677">
    <property type="term" value="F:DNA binding"/>
    <property type="evidence" value="ECO:0007669"/>
    <property type="project" value="InterPro"/>
</dbReference>
<feature type="compositionally biased region" description="Polar residues" evidence="1">
    <location>
        <begin position="18"/>
        <end position="30"/>
    </location>
</feature>
<evidence type="ECO:0000259" key="2">
    <source>
        <dbReference type="PROSITE" id="PS50863"/>
    </source>
</evidence>
<dbReference type="PANTHER" id="PTHR31140:SF146">
    <property type="entry name" value="TF-B3 DOMAIN-CONTAINING PROTEIN"/>
    <property type="match status" value="1"/>
</dbReference>
<dbReference type="PROSITE" id="PS50863">
    <property type="entry name" value="B3"/>
    <property type="match status" value="1"/>
</dbReference>
<sequence length="152" mass="17144">MSASQMLLKEGAIFTPQTQASEVKTSLSSETKSRKHPGRIIKALAKGKFLIAHQLQKKKKKKKKLAMENFTKKLDGTDVQRRLTLPENCPKDFHGNHEANLKFKDEEGLVWTFRCRVSPGRSSKPALSGDWFSFVRKKGLRTGDVIVISSDM</sequence>
<dbReference type="Pfam" id="PF02362">
    <property type="entry name" value="B3"/>
    <property type="match status" value="1"/>
</dbReference>
<evidence type="ECO:0000313" key="4">
    <source>
        <dbReference type="Proteomes" id="UP000886885"/>
    </source>
</evidence>
<dbReference type="Proteomes" id="UP000886885">
    <property type="component" value="Chromosome 4D"/>
</dbReference>
<dbReference type="InterPro" id="IPR044800">
    <property type="entry name" value="LEC2-like"/>
</dbReference>
<evidence type="ECO:0000256" key="1">
    <source>
        <dbReference type="SAM" id="MobiDB-lite"/>
    </source>
</evidence>
<gene>
    <name evidence="3" type="ORF">POTOM_018180</name>
</gene>
<dbReference type="InterPro" id="IPR003340">
    <property type="entry name" value="B3_DNA-bd"/>
</dbReference>
<reference evidence="3" key="1">
    <citation type="journal article" date="2020" name="bioRxiv">
        <title>Hybrid origin of Populus tomentosa Carr. identified through genome sequencing and phylogenomic analysis.</title>
        <authorList>
            <person name="An X."/>
            <person name="Gao K."/>
            <person name="Chen Z."/>
            <person name="Li J."/>
            <person name="Yang X."/>
            <person name="Yang X."/>
            <person name="Zhou J."/>
            <person name="Guo T."/>
            <person name="Zhao T."/>
            <person name="Huang S."/>
            <person name="Miao D."/>
            <person name="Khan W.U."/>
            <person name="Rao P."/>
            <person name="Ye M."/>
            <person name="Lei B."/>
            <person name="Liao W."/>
            <person name="Wang J."/>
            <person name="Ji L."/>
            <person name="Li Y."/>
            <person name="Guo B."/>
            <person name="Mustafa N.S."/>
            <person name="Li S."/>
            <person name="Yun Q."/>
            <person name="Keller S.R."/>
            <person name="Mao J."/>
            <person name="Zhang R."/>
            <person name="Strauss S.H."/>
        </authorList>
    </citation>
    <scope>NUCLEOTIDE SEQUENCE</scope>
    <source>
        <strain evidence="3">GM15</strain>
        <tissue evidence="3">Leaf</tissue>
    </source>
</reference>
<dbReference type="CDD" id="cd10017">
    <property type="entry name" value="B3_DNA"/>
    <property type="match status" value="1"/>
</dbReference>
<comment type="caution">
    <text evidence="3">The sequence shown here is derived from an EMBL/GenBank/DDBJ whole genome shotgun (WGS) entry which is preliminary data.</text>
</comment>
<dbReference type="PANTHER" id="PTHR31140">
    <property type="entry name" value="B3 DOMAIN-CONTAINING TRANSCRIPTION FACTOR ABI3"/>
    <property type="match status" value="1"/>
</dbReference>
<proteinExistence type="predicted"/>
<feature type="domain" description="TF-B3" evidence="2">
    <location>
        <begin position="68"/>
        <end position="152"/>
    </location>
</feature>
<dbReference type="EMBL" id="JAAWWB010000008">
    <property type="protein sequence ID" value="KAG6778321.1"/>
    <property type="molecule type" value="Genomic_DNA"/>
</dbReference>
<feature type="region of interest" description="Disordered" evidence="1">
    <location>
        <begin position="18"/>
        <end position="37"/>
    </location>
</feature>
<dbReference type="GO" id="GO:0003700">
    <property type="term" value="F:DNA-binding transcription factor activity"/>
    <property type="evidence" value="ECO:0007669"/>
    <property type="project" value="InterPro"/>
</dbReference>
<accession>A0A8X7ZYQ9</accession>
<dbReference type="AlphaFoldDB" id="A0A8X7ZYQ9"/>
<organism evidence="3 4">
    <name type="scientific">Populus tomentosa</name>
    <name type="common">Chinese white poplar</name>
    <dbReference type="NCBI Taxonomy" id="118781"/>
    <lineage>
        <taxon>Eukaryota</taxon>
        <taxon>Viridiplantae</taxon>
        <taxon>Streptophyta</taxon>
        <taxon>Embryophyta</taxon>
        <taxon>Tracheophyta</taxon>
        <taxon>Spermatophyta</taxon>
        <taxon>Magnoliopsida</taxon>
        <taxon>eudicotyledons</taxon>
        <taxon>Gunneridae</taxon>
        <taxon>Pentapetalae</taxon>
        <taxon>rosids</taxon>
        <taxon>fabids</taxon>
        <taxon>Malpighiales</taxon>
        <taxon>Salicaceae</taxon>
        <taxon>Saliceae</taxon>
        <taxon>Populus</taxon>
    </lineage>
</organism>
<name>A0A8X7ZYQ9_POPTO</name>
<evidence type="ECO:0000313" key="3">
    <source>
        <dbReference type="EMBL" id="KAG6778321.1"/>
    </source>
</evidence>